<dbReference type="AlphaFoldDB" id="A0A915C531"/>
<keyword evidence="1" id="KW-0472">Membrane</keyword>
<organism evidence="2 3">
    <name type="scientific">Parascaris univalens</name>
    <name type="common">Nematode worm</name>
    <dbReference type="NCBI Taxonomy" id="6257"/>
    <lineage>
        <taxon>Eukaryota</taxon>
        <taxon>Metazoa</taxon>
        <taxon>Ecdysozoa</taxon>
        <taxon>Nematoda</taxon>
        <taxon>Chromadorea</taxon>
        <taxon>Rhabditida</taxon>
        <taxon>Spirurina</taxon>
        <taxon>Ascaridomorpha</taxon>
        <taxon>Ascaridoidea</taxon>
        <taxon>Ascarididae</taxon>
        <taxon>Parascaris</taxon>
    </lineage>
</organism>
<dbReference type="Proteomes" id="UP000887569">
    <property type="component" value="Unplaced"/>
</dbReference>
<keyword evidence="1" id="KW-1133">Transmembrane helix</keyword>
<protein>
    <submittedName>
        <fullName evidence="3">Uncharacterized protein</fullName>
    </submittedName>
</protein>
<keyword evidence="1" id="KW-0812">Transmembrane</keyword>
<evidence type="ECO:0000313" key="3">
    <source>
        <dbReference type="WBParaSite" id="PgR090_g018_t01"/>
    </source>
</evidence>
<name>A0A915C531_PARUN</name>
<keyword evidence="2" id="KW-1185">Reference proteome</keyword>
<dbReference type="WBParaSite" id="PgR090_g018_t01">
    <property type="protein sequence ID" value="PgR090_g018_t01"/>
    <property type="gene ID" value="PgR090_g018"/>
</dbReference>
<evidence type="ECO:0000313" key="2">
    <source>
        <dbReference type="Proteomes" id="UP000887569"/>
    </source>
</evidence>
<feature type="transmembrane region" description="Helical" evidence="1">
    <location>
        <begin position="57"/>
        <end position="78"/>
    </location>
</feature>
<reference evidence="3" key="1">
    <citation type="submission" date="2022-11" db="UniProtKB">
        <authorList>
            <consortium name="WormBaseParasite"/>
        </authorList>
    </citation>
    <scope>IDENTIFICATION</scope>
</reference>
<evidence type="ECO:0000256" key="1">
    <source>
        <dbReference type="SAM" id="Phobius"/>
    </source>
</evidence>
<proteinExistence type="predicted"/>
<accession>A0A915C531</accession>
<sequence>MDRVTGPVESLRRNPRCDYCLNAYQRQIISVALILTDELFRSVSNWIPILFTTRNDLLAQGGGLAAITYFISLLVTVCGNKRQMRVRRIEYNFLDETFADDPSIASFTQRGEAIFPLWESTNERSIFIFESSVDFSINCC</sequence>